<reference evidence="5" key="1">
    <citation type="submission" date="2016-10" db="EMBL/GenBank/DDBJ databases">
        <authorList>
            <person name="Varghese N."/>
            <person name="Submissions S."/>
        </authorList>
    </citation>
    <scope>NUCLEOTIDE SEQUENCE [LARGE SCALE GENOMIC DNA]</scope>
    <source>
        <strain evidence="5">CGMCC 4.6825</strain>
    </source>
</reference>
<evidence type="ECO:0000259" key="3">
    <source>
        <dbReference type="SMART" id="SM00867"/>
    </source>
</evidence>
<dbReference type="Gene3D" id="2.60.40.1120">
    <property type="entry name" value="Carboxypeptidase-like, regulatory domain"/>
    <property type="match status" value="1"/>
</dbReference>
<evidence type="ECO:0000313" key="5">
    <source>
        <dbReference type="Proteomes" id="UP000182841"/>
    </source>
</evidence>
<accession>A0A1H9Q6C9</accession>
<feature type="domain" description="Lipid/polyisoprenoid-binding YceI-like" evidence="3">
    <location>
        <begin position="143"/>
        <end position="311"/>
    </location>
</feature>
<dbReference type="Proteomes" id="UP000182841">
    <property type="component" value="Unassembled WGS sequence"/>
</dbReference>
<organism evidence="4 5">
    <name type="scientific">Streptomyces qinglanensis</name>
    <dbReference type="NCBI Taxonomy" id="943816"/>
    <lineage>
        <taxon>Bacteria</taxon>
        <taxon>Bacillati</taxon>
        <taxon>Actinomycetota</taxon>
        <taxon>Actinomycetes</taxon>
        <taxon>Kitasatosporales</taxon>
        <taxon>Streptomycetaceae</taxon>
        <taxon>Streptomyces</taxon>
    </lineage>
</organism>
<dbReference type="RefSeq" id="WP_239502052.1">
    <property type="nucleotide sequence ID" value="NZ_FOGO01000002.1"/>
</dbReference>
<dbReference type="SMART" id="SM00867">
    <property type="entry name" value="YceI"/>
    <property type="match status" value="1"/>
</dbReference>
<dbReference type="SUPFAM" id="SSF49452">
    <property type="entry name" value="Starch-binding domain-like"/>
    <property type="match status" value="1"/>
</dbReference>
<feature type="region of interest" description="Disordered" evidence="2">
    <location>
        <begin position="1"/>
        <end position="51"/>
    </location>
</feature>
<dbReference type="InterPro" id="IPR036761">
    <property type="entry name" value="TTHA0802/YceI-like_sf"/>
</dbReference>
<name>A0A1H9Q6C9_9ACTN</name>
<dbReference type="PANTHER" id="PTHR34406">
    <property type="entry name" value="PROTEIN YCEI"/>
    <property type="match status" value="1"/>
</dbReference>
<evidence type="ECO:0000256" key="2">
    <source>
        <dbReference type="SAM" id="MobiDB-lite"/>
    </source>
</evidence>
<evidence type="ECO:0000256" key="1">
    <source>
        <dbReference type="ARBA" id="ARBA00008812"/>
    </source>
</evidence>
<evidence type="ECO:0000313" key="4">
    <source>
        <dbReference type="EMBL" id="SER56011.1"/>
    </source>
</evidence>
<dbReference type="PANTHER" id="PTHR34406:SF1">
    <property type="entry name" value="PROTEIN YCEI"/>
    <property type="match status" value="1"/>
</dbReference>
<dbReference type="STRING" id="943816.AN217_03220"/>
<proteinExistence type="inferred from homology"/>
<feature type="compositionally biased region" description="Gly residues" evidence="2">
    <location>
        <begin position="1"/>
        <end position="26"/>
    </location>
</feature>
<feature type="compositionally biased region" description="Low complexity" evidence="2">
    <location>
        <begin position="27"/>
        <end position="40"/>
    </location>
</feature>
<comment type="similarity">
    <text evidence="1">Belongs to the UPF0312 family.</text>
</comment>
<protein>
    <submittedName>
        <fullName evidence="4">Polyisoprenoid-binding protein YceI</fullName>
    </submittedName>
</protein>
<dbReference type="InterPro" id="IPR007372">
    <property type="entry name" value="Lipid/polyisoprenoid-bd_YceI"/>
</dbReference>
<dbReference type="Gene3D" id="2.40.128.110">
    <property type="entry name" value="Lipid/polyisoprenoid-binding, YceI-like"/>
    <property type="match status" value="1"/>
</dbReference>
<sequence>MTGGANGADPGGADGVTGNGADGGSEAGSESKAVSEAKAGTGTGAASGGVRARVRTRDGWAVQHAVLTVTDMTGAQVLRAEADEQGVVHSGQPLPQGAYTVIATAVGYAPAASTAMVTASGRADLGALVLARQGGVELPPPGPWTIDPMHSTVAASAQHLGMTSVHGRFTEFGGRIEIAQDPEKSSVEAVIKAESIQTGNAMRDQHLRSGDFLNVENHPDITYRSTGIDVAGPDRWTVHGRLEMHGVVREVDLDLTYLGSGPDPWGGQRAAFRATAELRRSDFAMNYNQVVAAGIAAVGTTLKVDLDIQAVQGESLPF</sequence>
<dbReference type="AlphaFoldDB" id="A0A1H9Q6C9"/>
<dbReference type="GO" id="GO:0030246">
    <property type="term" value="F:carbohydrate binding"/>
    <property type="evidence" value="ECO:0007669"/>
    <property type="project" value="InterPro"/>
</dbReference>
<gene>
    <name evidence="4" type="ORF">SAMN05421870_102487</name>
</gene>
<dbReference type="SUPFAM" id="SSF101874">
    <property type="entry name" value="YceI-like"/>
    <property type="match status" value="1"/>
</dbReference>
<dbReference type="InterPro" id="IPR013784">
    <property type="entry name" value="Carb-bd-like_fold"/>
</dbReference>
<dbReference type="Pfam" id="PF04264">
    <property type="entry name" value="YceI"/>
    <property type="match status" value="1"/>
</dbReference>
<keyword evidence="5" id="KW-1185">Reference proteome</keyword>
<dbReference type="EMBL" id="FOGO01000002">
    <property type="protein sequence ID" value="SER56011.1"/>
    <property type="molecule type" value="Genomic_DNA"/>
</dbReference>